<name>A0A5E4NEP8_9HEMI</name>
<evidence type="ECO:0000259" key="13">
    <source>
        <dbReference type="Pfam" id="PF01433"/>
    </source>
</evidence>
<dbReference type="Gene3D" id="2.60.40.1910">
    <property type="match status" value="1"/>
</dbReference>
<keyword evidence="4" id="KW-0645">Protease</keyword>
<dbReference type="InterPro" id="IPR050344">
    <property type="entry name" value="Peptidase_M1_aminopeptidases"/>
</dbReference>
<protein>
    <submittedName>
        <fullName evidence="16">Peptidase M1, membrane alanine aminopeptidase, N-terminal,Aminopeptidase N-type,ERAP1-like C-terminal</fullName>
    </submittedName>
</protein>
<evidence type="ECO:0000259" key="14">
    <source>
        <dbReference type="Pfam" id="PF11838"/>
    </source>
</evidence>
<dbReference type="InterPro" id="IPR001930">
    <property type="entry name" value="Peptidase_M1"/>
</dbReference>
<sequence length="1168" mass="132075">MFNTRKIALSINFRSATMWTSTVSVTRYCFLLAVVQGIAAAGSESASPARAAVQGTPQTDDDRLPRDTEPLAYGLRLVPSYDKPSDQYQFGGQVEILIKVNEITPNVTLNARDMVIKSVAVTEYSTQTDLEMDAFVMVPDEERLVISTTKNLLAGRRYQVKIVFQGMLRTDMTGFYRSVYKERNNTMWMAVTNFKPTFARRAFPCYDEPTYKTPFNISLGRQPYQMSLSNMPLYMSQRLEYYGWWLDSFETTPPIPTYLVGGFVGVLKKSEHSKETNVNVYGSGDHLNQTGYAMEEAPTLFQTMDNYTTIPDGIVKMDFVGIPEIDGEGLEIWGMNLYREKYLFIEDDSKTKFKELSTMVMQQLQSNQWFGNLVTCSWWNYPWLNEGFARYFRYYATETVKSDWRLEEMFVVEQHQTALAFDQVPRHSMTASVKSTDDIQSLFDHITYNKAAAVLRMIRNTVSENNFHEPLKLYLKNYRNAATSPSILWSVFENFYFDIKFQLQEDVSFTDFVHTWTDQSGYPVINVTWKNSMYTVTQQRFSVWPSNDNTTKWYFGVTYTNNTTRNFNNLNPVRWMKPTLSAIYIRDPNPTAWFIFNLQSSGFYRVNYDSDNWKHIVQQLNVSYEAIPVLNRAQLIDDSFNLARASMLEYSTALDLSMYLKNEEDQIPWYTAINCLTYVVERMRRSPYGYDYIKSYVRDLATLIYQKTEDSVLKRGVQDHVTLASWNKFSVWACSLDSKVCTENALKNFYLWSTGTKISPDIKDAVLCTGIRSKNSTESWMAMFNLYVNTQSGSEKDSAQTALTCTPNTVLLYQYLGSLFDSDKGGPVHLQDFKDICAAMSLTPEGIDASTTFLMNNIAKILKTMLSGESIVTYMYRVLASKVALDSEIKRLYDLKNATGLPPTVKASFDESFLIVEQNVRWYNLHHATINQWTGAPNDPPTEAPTTLMSTIPTTLMTTAPTTVTSPASTTLMTSQSPVTNSTMLPVTISTDMPVTNSTVLPVTNSTDMPVTNSSMLPVTISTDMPVTNSTDIPVTNSPMLPVTNSTDMPVTNSTDMPVTNSTDMPVTNSPMLPVTNSTDMPVTNSTNMPVTNSTNMPVTNSTNMPVTNSTNMPVTNVTGYGPTKFDFDHTTPVSMSRCPNSTGVPLFRASWPVTVVVTATALFVLIL</sequence>
<keyword evidence="3" id="KW-0336">GPI-anchor</keyword>
<keyword evidence="6" id="KW-0378">Hydrolase</keyword>
<feature type="domain" description="Aminopeptidase N-like N-terminal" evidence="15">
    <location>
        <begin position="70"/>
        <end position="259"/>
    </location>
</feature>
<keyword evidence="16" id="KW-0031">Aminopeptidase</keyword>
<dbReference type="GO" id="GO:0005615">
    <property type="term" value="C:extracellular space"/>
    <property type="evidence" value="ECO:0007669"/>
    <property type="project" value="TreeGrafter"/>
</dbReference>
<keyword evidence="5 10" id="KW-0479">Metal-binding</keyword>
<dbReference type="Pfam" id="PF17900">
    <property type="entry name" value="Peptidase_M1_N"/>
    <property type="match status" value="1"/>
</dbReference>
<feature type="domain" description="ERAP1-like C-terminal" evidence="14">
    <location>
        <begin position="593"/>
        <end position="894"/>
    </location>
</feature>
<evidence type="ECO:0000256" key="5">
    <source>
        <dbReference type="ARBA" id="ARBA00022723"/>
    </source>
</evidence>
<evidence type="ECO:0000256" key="6">
    <source>
        <dbReference type="ARBA" id="ARBA00022801"/>
    </source>
</evidence>
<accession>A0A5E4NEP8</accession>
<dbReference type="InterPro" id="IPR045357">
    <property type="entry name" value="Aminopeptidase_N-like_N"/>
</dbReference>
<evidence type="ECO:0000256" key="4">
    <source>
        <dbReference type="ARBA" id="ARBA00022670"/>
    </source>
</evidence>
<comment type="similarity">
    <text evidence="2">Belongs to the peptidase M1 family.</text>
</comment>
<evidence type="ECO:0000313" key="17">
    <source>
        <dbReference type="Proteomes" id="UP000325440"/>
    </source>
</evidence>
<keyword evidence="3" id="KW-0472">Membrane</keyword>
<feature type="site" description="Transition state stabilizer" evidence="11">
    <location>
        <position position="448"/>
    </location>
</feature>
<dbReference type="GO" id="GO:0098552">
    <property type="term" value="C:side of membrane"/>
    <property type="evidence" value="ECO:0007669"/>
    <property type="project" value="UniProtKB-KW"/>
</dbReference>
<keyword evidence="8" id="KW-0482">Metalloprotease</keyword>
<dbReference type="CDD" id="cd09601">
    <property type="entry name" value="M1_APN-Q_like"/>
    <property type="match status" value="1"/>
</dbReference>
<dbReference type="GO" id="GO:0070006">
    <property type="term" value="F:metalloaminopeptidase activity"/>
    <property type="evidence" value="ECO:0007669"/>
    <property type="project" value="TreeGrafter"/>
</dbReference>
<dbReference type="SUPFAM" id="SSF55486">
    <property type="entry name" value="Metalloproteases ('zincins'), catalytic domain"/>
    <property type="match status" value="1"/>
</dbReference>
<dbReference type="SUPFAM" id="SSF63737">
    <property type="entry name" value="Leukotriene A4 hydrolase N-terminal domain"/>
    <property type="match status" value="1"/>
</dbReference>
<evidence type="ECO:0000256" key="7">
    <source>
        <dbReference type="ARBA" id="ARBA00022833"/>
    </source>
</evidence>
<dbReference type="InterPro" id="IPR042097">
    <property type="entry name" value="Aminopeptidase_N-like_N_sf"/>
</dbReference>
<dbReference type="PANTHER" id="PTHR11533:SF301">
    <property type="entry name" value="AMINOPEPTIDASE"/>
    <property type="match status" value="1"/>
</dbReference>
<evidence type="ECO:0000256" key="12">
    <source>
        <dbReference type="SAM" id="MobiDB-lite"/>
    </source>
</evidence>
<evidence type="ECO:0000256" key="1">
    <source>
        <dbReference type="ARBA" id="ARBA00004609"/>
    </source>
</evidence>
<reference evidence="16 17" key="1">
    <citation type="submission" date="2019-08" db="EMBL/GenBank/DDBJ databases">
        <authorList>
            <person name="Alioto T."/>
            <person name="Alioto T."/>
            <person name="Gomez Garrido J."/>
        </authorList>
    </citation>
    <scope>NUCLEOTIDE SEQUENCE [LARGE SCALE GENOMIC DNA]</scope>
</reference>
<evidence type="ECO:0000256" key="8">
    <source>
        <dbReference type="ARBA" id="ARBA00023049"/>
    </source>
</evidence>
<proteinExistence type="inferred from homology"/>
<keyword evidence="3" id="KW-0325">Glycoprotein</keyword>
<comment type="cofactor">
    <cofactor evidence="10">
        <name>Zn(2+)</name>
        <dbReference type="ChEBI" id="CHEBI:29105"/>
    </cofactor>
    <text evidence="10">Binds 1 zinc ion per subunit.</text>
</comment>
<feature type="region of interest" description="Disordered" evidence="12">
    <location>
        <begin position="1032"/>
        <end position="1051"/>
    </location>
</feature>
<feature type="domain" description="Peptidase M1 membrane alanine aminopeptidase" evidence="13">
    <location>
        <begin position="292"/>
        <end position="502"/>
    </location>
</feature>
<organism evidence="16 17">
    <name type="scientific">Cinara cedri</name>
    <dbReference type="NCBI Taxonomy" id="506608"/>
    <lineage>
        <taxon>Eukaryota</taxon>
        <taxon>Metazoa</taxon>
        <taxon>Ecdysozoa</taxon>
        <taxon>Arthropoda</taxon>
        <taxon>Hexapoda</taxon>
        <taxon>Insecta</taxon>
        <taxon>Pterygota</taxon>
        <taxon>Neoptera</taxon>
        <taxon>Paraneoptera</taxon>
        <taxon>Hemiptera</taxon>
        <taxon>Sternorrhyncha</taxon>
        <taxon>Aphidomorpha</taxon>
        <taxon>Aphidoidea</taxon>
        <taxon>Aphididae</taxon>
        <taxon>Lachninae</taxon>
        <taxon>Cinara</taxon>
    </lineage>
</organism>
<dbReference type="Gene3D" id="1.25.50.20">
    <property type="match status" value="1"/>
</dbReference>
<dbReference type="PANTHER" id="PTHR11533">
    <property type="entry name" value="PROTEASE M1 ZINC METALLOPROTEASE"/>
    <property type="match status" value="1"/>
</dbReference>
<dbReference type="InterPro" id="IPR024571">
    <property type="entry name" value="ERAP1-like_C_dom"/>
</dbReference>
<dbReference type="InterPro" id="IPR034016">
    <property type="entry name" value="M1_APN-typ"/>
</dbReference>
<evidence type="ECO:0000259" key="15">
    <source>
        <dbReference type="Pfam" id="PF17900"/>
    </source>
</evidence>
<dbReference type="GO" id="GO:0005886">
    <property type="term" value="C:plasma membrane"/>
    <property type="evidence" value="ECO:0007669"/>
    <property type="project" value="UniProtKB-SubCell"/>
</dbReference>
<dbReference type="GO" id="GO:0006508">
    <property type="term" value="P:proteolysis"/>
    <property type="evidence" value="ECO:0007669"/>
    <property type="project" value="UniProtKB-KW"/>
</dbReference>
<dbReference type="Proteomes" id="UP000325440">
    <property type="component" value="Unassembled WGS sequence"/>
</dbReference>
<dbReference type="Pfam" id="PF01433">
    <property type="entry name" value="Peptidase_M1"/>
    <property type="match status" value="1"/>
</dbReference>
<gene>
    <name evidence="16" type="ORF">CINCED_3A003082</name>
</gene>
<comment type="subcellular location">
    <subcellularLocation>
        <location evidence="1">Cell membrane</location>
        <topology evidence="1">Lipid-anchor</topology>
        <topology evidence="1">GPI-anchor</topology>
    </subcellularLocation>
</comment>
<evidence type="ECO:0000256" key="3">
    <source>
        <dbReference type="ARBA" id="ARBA00022622"/>
    </source>
</evidence>
<keyword evidence="7 10" id="KW-0862">Zinc</keyword>
<dbReference type="GO" id="GO:0008270">
    <property type="term" value="F:zinc ion binding"/>
    <property type="evidence" value="ECO:0007669"/>
    <property type="project" value="InterPro"/>
</dbReference>
<dbReference type="AlphaFoldDB" id="A0A5E4NEP8"/>
<feature type="region of interest" description="Disordered" evidence="12">
    <location>
        <begin position="1057"/>
        <end position="1112"/>
    </location>
</feature>
<feature type="region of interest" description="Disordered" evidence="12">
    <location>
        <begin position="46"/>
        <end position="66"/>
    </location>
</feature>
<dbReference type="Gene3D" id="1.10.390.10">
    <property type="entry name" value="Neutral Protease Domain 2"/>
    <property type="match status" value="1"/>
</dbReference>
<evidence type="ECO:0000256" key="2">
    <source>
        <dbReference type="ARBA" id="ARBA00010136"/>
    </source>
</evidence>
<dbReference type="GO" id="GO:0043171">
    <property type="term" value="P:peptide catabolic process"/>
    <property type="evidence" value="ECO:0007669"/>
    <property type="project" value="TreeGrafter"/>
</dbReference>
<evidence type="ECO:0000256" key="10">
    <source>
        <dbReference type="PIRSR" id="PIRSR634016-3"/>
    </source>
</evidence>
<dbReference type="EMBL" id="CABPRJ010001909">
    <property type="protein sequence ID" value="VVC40905.1"/>
    <property type="molecule type" value="Genomic_DNA"/>
</dbReference>
<keyword evidence="9" id="KW-0449">Lipoprotein</keyword>
<keyword evidence="17" id="KW-1185">Reference proteome</keyword>
<evidence type="ECO:0000256" key="9">
    <source>
        <dbReference type="ARBA" id="ARBA00023288"/>
    </source>
</evidence>
<dbReference type="Pfam" id="PF11838">
    <property type="entry name" value="ERAP1_C"/>
    <property type="match status" value="1"/>
</dbReference>
<evidence type="ECO:0000313" key="16">
    <source>
        <dbReference type="EMBL" id="VVC40905.1"/>
    </source>
</evidence>
<dbReference type="OrthoDB" id="10031169at2759"/>
<dbReference type="Gene3D" id="2.60.40.1730">
    <property type="entry name" value="tricorn interacting facor f3 domain"/>
    <property type="match status" value="1"/>
</dbReference>
<feature type="binding site" evidence="10">
    <location>
        <position position="386"/>
    </location>
    <ligand>
        <name>Zn(2+)</name>
        <dbReference type="ChEBI" id="CHEBI:29105"/>
        <note>catalytic</note>
    </ligand>
</feature>
<dbReference type="GO" id="GO:0005737">
    <property type="term" value="C:cytoplasm"/>
    <property type="evidence" value="ECO:0007669"/>
    <property type="project" value="TreeGrafter"/>
</dbReference>
<dbReference type="PRINTS" id="PR00756">
    <property type="entry name" value="ALADIPTASE"/>
</dbReference>
<evidence type="ECO:0000256" key="11">
    <source>
        <dbReference type="PIRSR" id="PIRSR634016-4"/>
    </source>
</evidence>
<dbReference type="InterPro" id="IPR027268">
    <property type="entry name" value="Peptidase_M4/M1_CTD_sf"/>
</dbReference>
<dbReference type="InterPro" id="IPR014782">
    <property type="entry name" value="Peptidase_M1_dom"/>
</dbReference>
<dbReference type="GO" id="GO:0042277">
    <property type="term" value="F:peptide binding"/>
    <property type="evidence" value="ECO:0007669"/>
    <property type="project" value="TreeGrafter"/>
</dbReference>